<organism evidence="2 3">
    <name type="scientific">Rhipicephalus microplus</name>
    <name type="common">Cattle tick</name>
    <name type="synonym">Boophilus microplus</name>
    <dbReference type="NCBI Taxonomy" id="6941"/>
    <lineage>
        <taxon>Eukaryota</taxon>
        <taxon>Metazoa</taxon>
        <taxon>Ecdysozoa</taxon>
        <taxon>Arthropoda</taxon>
        <taxon>Chelicerata</taxon>
        <taxon>Arachnida</taxon>
        <taxon>Acari</taxon>
        <taxon>Parasitiformes</taxon>
        <taxon>Ixodida</taxon>
        <taxon>Ixodoidea</taxon>
        <taxon>Ixodidae</taxon>
        <taxon>Rhipicephalinae</taxon>
        <taxon>Rhipicephalus</taxon>
        <taxon>Boophilus</taxon>
    </lineage>
</organism>
<reference evidence="2" key="2">
    <citation type="submission" date="2021-09" db="EMBL/GenBank/DDBJ databases">
        <authorList>
            <person name="Jia N."/>
            <person name="Wang J."/>
            <person name="Shi W."/>
            <person name="Du L."/>
            <person name="Sun Y."/>
            <person name="Zhan W."/>
            <person name="Jiang J."/>
            <person name="Wang Q."/>
            <person name="Zhang B."/>
            <person name="Ji P."/>
            <person name="Sakyi L.B."/>
            <person name="Cui X."/>
            <person name="Yuan T."/>
            <person name="Jiang B."/>
            <person name="Yang W."/>
            <person name="Lam T.T.-Y."/>
            <person name="Chang Q."/>
            <person name="Ding S."/>
            <person name="Wang X."/>
            <person name="Zhu J."/>
            <person name="Ruan X."/>
            <person name="Zhao L."/>
            <person name="Wei J."/>
            <person name="Que T."/>
            <person name="Du C."/>
            <person name="Cheng J."/>
            <person name="Dai P."/>
            <person name="Han X."/>
            <person name="Huang E."/>
            <person name="Gao Y."/>
            <person name="Liu J."/>
            <person name="Shao H."/>
            <person name="Ye R."/>
            <person name="Li L."/>
            <person name="Wei W."/>
            <person name="Wang X."/>
            <person name="Wang C."/>
            <person name="Huo Q."/>
            <person name="Li W."/>
            <person name="Guo W."/>
            <person name="Chen H."/>
            <person name="Chen S."/>
            <person name="Zhou L."/>
            <person name="Zhou L."/>
            <person name="Ni X."/>
            <person name="Tian J."/>
            <person name="Zhou Y."/>
            <person name="Sheng Y."/>
            <person name="Liu T."/>
            <person name="Pan Y."/>
            <person name="Xia L."/>
            <person name="Li J."/>
            <person name="Zhao F."/>
            <person name="Cao W."/>
        </authorList>
    </citation>
    <scope>NUCLEOTIDE SEQUENCE</scope>
    <source>
        <strain evidence="2">Rmic-2018</strain>
        <tissue evidence="2">Larvae</tissue>
    </source>
</reference>
<feature type="compositionally biased region" description="Polar residues" evidence="1">
    <location>
        <begin position="201"/>
        <end position="216"/>
    </location>
</feature>
<feature type="compositionally biased region" description="Acidic residues" evidence="1">
    <location>
        <begin position="180"/>
        <end position="189"/>
    </location>
</feature>
<dbReference type="EMBL" id="JABSTU010000004">
    <property type="protein sequence ID" value="KAH8033407.1"/>
    <property type="molecule type" value="Genomic_DNA"/>
</dbReference>
<keyword evidence="3" id="KW-1185">Reference proteome</keyword>
<sequence>MTRSLRGKETADAGRDQGLSCPSPGYRFLLPTMLTVEGMELCVFLHGDLPKRPYRIEDFREPIEEAGVLKAVSGRGAFQMSLVGLVKFRTRQAKDTVVGKGGLRVKGRYCAIIDPCKKEITMKINWVPFHIPGEALRKALSEFSEVKDVHLDEWRVPGVEFTESTTRVVRMVLNEDDSYENIMDADEAESVAPMTEDYSPQRGSSGQPERSESSLTEPGVTNEETIEDQNAVAQQE</sequence>
<name>A0A9J6EGQ0_RHIMP</name>
<gene>
    <name evidence="2" type="ORF">HPB51_012078</name>
</gene>
<accession>A0A9J6EGQ0</accession>
<comment type="caution">
    <text evidence="2">The sequence shown here is derived from an EMBL/GenBank/DDBJ whole genome shotgun (WGS) entry which is preliminary data.</text>
</comment>
<evidence type="ECO:0000313" key="2">
    <source>
        <dbReference type="EMBL" id="KAH8033407.1"/>
    </source>
</evidence>
<proteinExistence type="predicted"/>
<evidence type="ECO:0000256" key="1">
    <source>
        <dbReference type="SAM" id="MobiDB-lite"/>
    </source>
</evidence>
<dbReference type="AlphaFoldDB" id="A0A9J6EGQ0"/>
<reference evidence="2" key="1">
    <citation type="journal article" date="2020" name="Cell">
        <title>Large-Scale Comparative Analyses of Tick Genomes Elucidate Their Genetic Diversity and Vector Capacities.</title>
        <authorList>
            <consortium name="Tick Genome and Microbiome Consortium (TIGMIC)"/>
            <person name="Jia N."/>
            <person name="Wang J."/>
            <person name="Shi W."/>
            <person name="Du L."/>
            <person name="Sun Y."/>
            <person name="Zhan W."/>
            <person name="Jiang J.F."/>
            <person name="Wang Q."/>
            <person name="Zhang B."/>
            <person name="Ji P."/>
            <person name="Bell-Sakyi L."/>
            <person name="Cui X.M."/>
            <person name="Yuan T.T."/>
            <person name="Jiang B.G."/>
            <person name="Yang W.F."/>
            <person name="Lam T.T."/>
            <person name="Chang Q.C."/>
            <person name="Ding S.J."/>
            <person name="Wang X.J."/>
            <person name="Zhu J.G."/>
            <person name="Ruan X.D."/>
            <person name="Zhao L."/>
            <person name="Wei J.T."/>
            <person name="Ye R.Z."/>
            <person name="Que T.C."/>
            <person name="Du C.H."/>
            <person name="Zhou Y.H."/>
            <person name="Cheng J.X."/>
            <person name="Dai P.F."/>
            <person name="Guo W.B."/>
            <person name="Han X.H."/>
            <person name="Huang E.J."/>
            <person name="Li L.F."/>
            <person name="Wei W."/>
            <person name="Gao Y.C."/>
            <person name="Liu J.Z."/>
            <person name="Shao H.Z."/>
            <person name="Wang X."/>
            <person name="Wang C.C."/>
            <person name="Yang T.C."/>
            <person name="Huo Q.B."/>
            <person name="Li W."/>
            <person name="Chen H.Y."/>
            <person name="Chen S.E."/>
            <person name="Zhou L.G."/>
            <person name="Ni X.B."/>
            <person name="Tian J.H."/>
            <person name="Sheng Y."/>
            <person name="Liu T."/>
            <person name="Pan Y.S."/>
            <person name="Xia L.Y."/>
            <person name="Li J."/>
            <person name="Zhao F."/>
            <person name="Cao W.C."/>
        </authorList>
    </citation>
    <scope>NUCLEOTIDE SEQUENCE</scope>
    <source>
        <strain evidence="2">Rmic-2018</strain>
    </source>
</reference>
<dbReference type="Proteomes" id="UP000821866">
    <property type="component" value="Chromosome 2"/>
</dbReference>
<evidence type="ECO:0000313" key="3">
    <source>
        <dbReference type="Proteomes" id="UP000821866"/>
    </source>
</evidence>
<feature type="region of interest" description="Disordered" evidence="1">
    <location>
        <begin position="180"/>
        <end position="236"/>
    </location>
</feature>
<protein>
    <submittedName>
        <fullName evidence="2">Uncharacterized protein</fullName>
    </submittedName>
</protein>